<protein>
    <submittedName>
        <fullName evidence="2">Uncharacterized protein</fullName>
    </submittedName>
</protein>
<feature type="compositionally biased region" description="Basic and acidic residues" evidence="1">
    <location>
        <begin position="32"/>
        <end position="46"/>
    </location>
</feature>
<name>A0AAX6I7W6_IRIPA</name>
<dbReference type="EMBL" id="JANAVB010003800">
    <property type="protein sequence ID" value="KAJ6849138.1"/>
    <property type="molecule type" value="Genomic_DNA"/>
</dbReference>
<keyword evidence="3" id="KW-1185">Reference proteome</keyword>
<dbReference type="AlphaFoldDB" id="A0AAX6I7W6"/>
<reference evidence="2" key="1">
    <citation type="journal article" date="2023" name="GigaByte">
        <title>Genome assembly of the bearded iris, Iris pallida Lam.</title>
        <authorList>
            <person name="Bruccoleri R.E."/>
            <person name="Oakeley E.J."/>
            <person name="Faust A.M.E."/>
            <person name="Altorfer M."/>
            <person name="Dessus-Babus S."/>
            <person name="Burckhardt D."/>
            <person name="Oertli M."/>
            <person name="Naumann U."/>
            <person name="Petersen F."/>
            <person name="Wong J."/>
        </authorList>
    </citation>
    <scope>NUCLEOTIDE SEQUENCE</scope>
    <source>
        <strain evidence="2">GSM-AAB239-AS_SAM_17_03QT</strain>
    </source>
</reference>
<sequence length="46" mass="5195">MVVANRPGTPAESRRSEWWRTTLGRGQPRAAVTERRENSGKREASV</sequence>
<accession>A0AAX6I7W6</accession>
<evidence type="ECO:0000313" key="2">
    <source>
        <dbReference type="EMBL" id="KAJ6849138.1"/>
    </source>
</evidence>
<feature type="region of interest" description="Disordered" evidence="1">
    <location>
        <begin position="1"/>
        <end position="46"/>
    </location>
</feature>
<gene>
    <name evidence="2" type="ORF">M6B38_270920</name>
</gene>
<organism evidence="2 3">
    <name type="scientific">Iris pallida</name>
    <name type="common">Sweet iris</name>
    <dbReference type="NCBI Taxonomy" id="29817"/>
    <lineage>
        <taxon>Eukaryota</taxon>
        <taxon>Viridiplantae</taxon>
        <taxon>Streptophyta</taxon>
        <taxon>Embryophyta</taxon>
        <taxon>Tracheophyta</taxon>
        <taxon>Spermatophyta</taxon>
        <taxon>Magnoliopsida</taxon>
        <taxon>Liliopsida</taxon>
        <taxon>Asparagales</taxon>
        <taxon>Iridaceae</taxon>
        <taxon>Iridoideae</taxon>
        <taxon>Irideae</taxon>
        <taxon>Iris</taxon>
    </lineage>
</organism>
<evidence type="ECO:0000256" key="1">
    <source>
        <dbReference type="SAM" id="MobiDB-lite"/>
    </source>
</evidence>
<evidence type="ECO:0000313" key="3">
    <source>
        <dbReference type="Proteomes" id="UP001140949"/>
    </source>
</evidence>
<comment type="caution">
    <text evidence="2">The sequence shown here is derived from an EMBL/GenBank/DDBJ whole genome shotgun (WGS) entry which is preliminary data.</text>
</comment>
<proteinExistence type="predicted"/>
<reference evidence="2" key="2">
    <citation type="submission" date="2023-04" db="EMBL/GenBank/DDBJ databases">
        <authorList>
            <person name="Bruccoleri R.E."/>
            <person name="Oakeley E.J."/>
            <person name="Faust A.-M."/>
            <person name="Dessus-Babus S."/>
            <person name="Altorfer M."/>
            <person name="Burckhardt D."/>
            <person name="Oertli M."/>
            <person name="Naumann U."/>
            <person name="Petersen F."/>
            <person name="Wong J."/>
        </authorList>
    </citation>
    <scope>NUCLEOTIDE SEQUENCE</scope>
    <source>
        <strain evidence="2">GSM-AAB239-AS_SAM_17_03QT</strain>
        <tissue evidence="2">Leaf</tissue>
    </source>
</reference>
<dbReference type="Proteomes" id="UP001140949">
    <property type="component" value="Unassembled WGS sequence"/>
</dbReference>